<gene>
    <name evidence="1" type="ORF">HHI36_019136</name>
</gene>
<dbReference type="Proteomes" id="UP001516400">
    <property type="component" value="Unassembled WGS sequence"/>
</dbReference>
<dbReference type="AlphaFoldDB" id="A0ABD2P237"/>
<reference evidence="1 2" key="1">
    <citation type="journal article" date="2021" name="BMC Biol.">
        <title>Horizontally acquired antibacterial genes associated with adaptive radiation of ladybird beetles.</title>
        <authorList>
            <person name="Li H.S."/>
            <person name="Tang X.F."/>
            <person name="Huang Y.H."/>
            <person name="Xu Z.Y."/>
            <person name="Chen M.L."/>
            <person name="Du X.Y."/>
            <person name="Qiu B.Y."/>
            <person name="Chen P.T."/>
            <person name="Zhang W."/>
            <person name="Slipinski A."/>
            <person name="Escalona H.E."/>
            <person name="Waterhouse R.M."/>
            <person name="Zwick A."/>
            <person name="Pang H."/>
        </authorList>
    </citation>
    <scope>NUCLEOTIDE SEQUENCE [LARGE SCALE GENOMIC DNA]</scope>
    <source>
        <strain evidence="1">SYSU2018</strain>
    </source>
</reference>
<accession>A0ABD2P237</accession>
<proteinExistence type="predicted"/>
<name>A0ABD2P237_9CUCU</name>
<sequence>MELEEGFKFIKWDIIGLSEFCRTGEGQIRLTSGNFLSYVGEENSIRGIGILVHKRHGNKRGNYMFLTGEFNAKMRSRLDESEVAVRPHGLGDRNDRQLQMTTEFREESDWEIHYHPNYS</sequence>
<evidence type="ECO:0000313" key="2">
    <source>
        <dbReference type="Proteomes" id="UP001516400"/>
    </source>
</evidence>
<comment type="caution">
    <text evidence="1">The sequence shown here is derived from an EMBL/GenBank/DDBJ whole genome shotgun (WGS) entry which is preliminary data.</text>
</comment>
<keyword evidence="2" id="KW-1185">Reference proteome</keyword>
<organism evidence="1 2">
    <name type="scientific">Cryptolaemus montrouzieri</name>
    <dbReference type="NCBI Taxonomy" id="559131"/>
    <lineage>
        <taxon>Eukaryota</taxon>
        <taxon>Metazoa</taxon>
        <taxon>Ecdysozoa</taxon>
        <taxon>Arthropoda</taxon>
        <taxon>Hexapoda</taxon>
        <taxon>Insecta</taxon>
        <taxon>Pterygota</taxon>
        <taxon>Neoptera</taxon>
        <taxon>Endopterygota</taxon>
        <taxon>Coleoptera</taxon>
        <taxon>Polyphaga</taxon>
        <taxon>Cucujiformia</taxon>
        <taxon>Coccinelloidea</taxon>
        <taxon>Coccinellidae</taxon>
        <taxon>Scymninae</taxon>
        <taxon>Scymnini</taxon>
        <taxon>Cryptolaemus</taxon>
    </lineage>
</organism>
<evidence type="ECO:0000313" key="1">
    <source>
        <dbReference type="EMBL" id="KAL3285007.1"/>
    </source>
</evidence>
<dbReference type="EMBL" id="JABFTP020000165">
    <property type="protein sequence ID" value="KAL3285007.1"/>
    <property type="molecule type" value="Genomic_DNA"/>
</dbReference>
<protein>
    <submittedName>
        <fullName evidence="1">Uncharacterized protein</fullName>
    </submittedName>
</protein>